<dbReference type="EMBL" id="JAPDPJ010000012">
    <property type="protein sequence ID" value="MCW3786289.1"/>
    <property type="molecule type" value="Genomic_DNA"/>
</dbReference>
<evidence type="ECO:0000313" key="3">
    <source>
        <dbReference type="EMBL" id="MCW3786289.1"/>
    </source>
</evidence>
<dbReference type="GO" id="GO:0008081">
    <property type="term" value="F:phosphoric diester hydrolase activity"/>
    <property type="evidence" value="ECO:0007669"/>
    <property type="project" value="InterPro"/>
</dbReference>
<evidence type="ECO:0000313" key="4">
    <source>
        <dbReference type="Proteomes" id="UP001209229"/>
    </source>
</evidence>
<dbReference type="Proteomes" id="UP001209229">
    <property type="component" value="Unassembled WGS sequence"/>
</dbReference>
<keyword evidence="2" id="KW-0732">Signal</keyword>
<dbReference type="SUPFAM" id="SSF51695">
    <property type="entry name" value="PLC-like phosphodiesterases"/>
    <property type="match status" value="1"/>
</dbReference>
<dbReference type="PANTHER" id="PTHR31571">
    <property type="entry name" value="ALTERED INHERITANCE OF MITOCHONDRIA PROTEIN 6"/>
    <property type="match status" value="1"/>
</dbReference>
<accession>A0AAE3M393</accession>
<dbReference type="InterPro" id="IPR017946">
    <property type="entry name" value="PLC-like_Pdiesterase_TIM-brl"/>
</dbReference>
<dbReference type="AlphaFoldDB" id="A0AAE3M393"/>
<keyword evidence="4" id="KW-1185">Reference proteome</keyword>
<evidence type="ECO:0000256" key="1">
    <source>
        <dbReference type="ARBA" id="ARBA00014286"/>
    </source>
</evidence>
<evidence type="ECO:0000256" key="2">
    <source>
        <dbReference type="SAM" id="SignalP"/>
    </source>
</evidence>
<dbReference type="InterPro" id="IPR051236">
    <property type="entry name" value="HAT_RTT109-like"/>
</dbReference>
<proteinExistence type="predicted"/>
<sequence>MNLQLGFTLLLCLVQLTSFAQDLMFKGGHSHNDYHQEYPLQTALENGMVSIEADVFMVGDQLLVGHEKKELKAQNTLENLYLKPLFKEVQQQGDHFQPIILLVDFKADGINTYRLLKKISQPYETMLSVYKDGLIEQRAVTIIISGDRPFEILKKEQHRYAFIDGNLNDLEQDVDAGLTPLLSADWNDYFKWNGVDDISDTELKQLQQFVVQCHQKNIMLRFWGTPGEGEIAIIYWKLLSDAGVDLIGTDNPKEYNDFRKEYKK</sequence>
<feature type="signal peptide" evidence="2">
    <location>
        <begin position="1"/>
        <end position="20"/>
    </location>
</feature>
<dbReference type="RefSeq" id="WP_301189855.1">
    <property type="nucleotide sequence ID" value="NZ_JAPDPJ010000012.1"/>
</dbReference>
<comment type="caution">
    <text evidence="3">The sequence shown here is derived from an EMBL/GenBank/DDBJ whole genome shotgun (WGS) entry which is preliminary data.</text>
</comment>
<dbReference type="Gene3D" id="3.20.20.190">
    <property type="entry name" value="Phosphatidylinositol (PI) phosphodiesterase"/>
    <property type="match status" value="1"/>
</dbReference>
<protein>
    <recommendedName>
        <fullName evidence="1">Altered inheritance of mitochondria protein 6</fullName>
    </recommendedName>
</protein>
<name>A0AAE3M393_9BACT</name>
<reference evidence="3" key="1">
    <citation type="submission" date="2022-10" db="EMBL/GenBank/DDBJ databases">
        <authorList>
            <person name="Yu W.X."/>
        </authorList>
    </citation>
    <scope>NUCLEOTIDE SEQUENCE</scope>
    <source>
        <strain evidence="3">AAT</strain>
    </source>
</reference>
<dbReference type="InterPro" id="IPR039559">
    <property type="entry name" value="AIM6_PI-PLC-like_dom"/>
</dbReference>
<organism evidence="3 4">
    <name type="scientific">Plebeiibacterium sediminum</name>
    <dbReference type="NCBI Taxonomy" id="2992112"/>
    <lineage>
        <taxon>Bacteria</taxon>
        <taxon>Pseudomonadati</taxon>
        <taxon>Bacteroidota</taxon>
        <taxon>Bacteroidia</taxon>
        <taxon>Marinilabiliales</taxon>
        <taxon>Marinilabiliaceae</taxon>
        <taxon>Plebeiibacterium</taxon>
    </lineage>
</organism>
<gene>
    <name evidence="3" type="ORF">OM075_07415</name>
</gene>
<dbReference type="PANTHER" id="PTHR31571:SF1">
    <property type="entry name" value="ALTERED INHERITANCE OF MITOCHONDRIA PROTEIN 6"/>
    <property type="match status" value="1"/>
</dbReference>
<dbReference type="CDD" id="cd08577">
    <property type="entry name" value="PI-PLCc_GDPD_SF_unchar3"/>
    <property type="match status" value="1"/>
</dbReference>
<feature type="chain" id="PRO_5041924816" description="Altered inheritance of mitochondria protein 6" evidence="2">
    <location>
        <begin position="21"/>
        <end position="264"/>
    </location>
</feature>
<dbReference type="GO" id="GO:0006629">
    <property type="term" value="P:lipid metabolic process"/>
    <property type="evidence" value="ECO:0007669"/>
    <property type="project" value="InterPro"/>
</dbReference>